<protein>
    <submittedName>
        <fullName evidence="5">Fibronectin type III domain-containing protein</fullName>
    </submittedName>
</protein>
<dbReference type="Gene3D" id="3.60.21.10">
    <property type="match status" value="1"/>
</dbReference>
<feature type="transmembrane region" description="Helical" evidence="2">
    <location>
        <begin position="36"/>
        <end position="57"/>
    </location>
</feature>
<dbReference type="Gene3D" id="2.60.40.380">
    <property type="entry name" value="Purple acid phosphatase-like, N-terminal"/>
    <property type="match status" value="1"/>
</dbReference>
<dbReference type="SUPFAM" id="SSF63446">
    <property type="entry name" value="Type I dockerin domain"/>
    <property type="match status" value="1"/>
</dbReference>
<evidence type="ECO:0000313" key="5">
    <source>
        <dbReference type="EMBL" id="MBD3920579.1"/>
    </source>
</evidence>
<dbReference type="InterPro" id="IPR036439">
    <property type="entry name" value="Dockerin_dom_sf"/>
</dbReference>
<accession>A0ABR8N1A1</accession>
<dbReference type="Gene3D" id="1.10.1330.10">
    <property type="entry name" value="Dockerin domain"/>
    <property type="match status" value="1"/>
</dbReference>
<evidence type="ECO:0000256" key="1">
    <source>
        <dbReference type="ARBA" id="ARBA00022729"/>
    </source>
</evidence>
<keyword evidence="2" id="KW-0472">Membrane</keyword>
<reference evidence="5 6" key="1">
    <citation type="submission" date="2020-09" db="EMBL/GenBank/DDBJ databases">
        <title>Paenibacillus sp. strain PR3 16S rRNA gene Genome sequencing and assembly.</title>
        <authorList>
            <person name="Kim J."/>
        </authorList>
    </citation>
    <scope>NUCLEOTIDE SEQUENCE [LARGE SCALE GENOMIC DNA]</scope>
    <source>
        <strain evidence="5 6">PR3</strain>
    </source>
</reference>
<gene>
    <name evidence="5" type="ORF">H8B09_17580</name>
</gene>
<dbReference type="SUPFAM" id="SSF49363">
    <property type="entry name" value="Purple acid phosphatase, N-terminal domain"/>
    <property type="match status" value="1"/>
</dbReference>
<keyword evidence="2" id="KW-0812">Transmembrane</keyword>
<dbReference type="SUPFAM" id="SSF49384">
    <property type="entry name" value="Carbohydrate-binding domain"/>
    <property type="match status" value="1"/>
</dbReference>
<name>A0ABR8N1A1_9BACL</name>
<dbReference type="InterPro" id="IPR004843">
    <property type="entry name" value="Calcineurin-like_PHP"/>
</dbReference>
<dbReference type="Pfam" id="PF16656">
    <property type="entry name" value="Pur_ac_phosph_N"/>
    <property type="match status" value="1"/>
</dbReference>
<dbReference type="Gene3D" id="2.60.40.3630">
    <property type="match status" value="1"/>
</dbReference>
<dbReference type="CDD" id="cd08547">
    <property type="entry name" value="Type_II_cohesin"/>
    <property type="match status" value="1"/>
</dbReference>
<evidence type="ECO:0000256" key="2">
    <source>
        <dbReference type="SAM" id="Phobius"/>
    </source>
</evidence>
<keyword evidence="2" id="KW-1133">Transmembrane helix</keyword>
<dbReference type="Pfam" id="PF00149">
    <property type="entry name" value="Metallophos"/>
    <property type="match status" value="1"/>
</dbReference>
<dbReference type="Gene3D" id="2.60.40.680">
    <property type="match status" value="1"/>
</dbReference>
<evidence type="ECO:0000259" key="4">
    <source>
        <dbReference type="Pfam" id="PF16656"/>
    </source>
</evidence>
<sequence length="761" mass="82257">MRCQIGQAVRPATTLREGIILFNVLNTHRKGIRKSLYSLLLATVLTSSLTASIINAADDTQTGVTTQAVTAAYTWSNIALNPGANESELNFTWYTAENPAAAVVQFGRKADLLAAIDPESVATSVTGTTTQAGTSYSNKVTIKGLLPSTDYVYRIGDGSPDHWSGLYEFKTQNANQYSVMFVGDPQIGAGGNATTDAAGWNNTLTTARSMFPNFSFIMSAGDQVNTATSETEYSQYLSPSLLRSIPVATVVGNHDTAVNYKYHFNQPNESTTNGVTSAGGDYYYTYGESLFIVLNTNNPSGATHADFIDQAVKANPNARWKIVTFHQSIYSAANHSTEAGIANLRAALFPVFDQYKIDIVFMGHDHSYVRTYQMQADQKQLNQTVDANGRVINPTGIAYITANSASGSKYYELKATPEVYSEVRSQLKVPTYSMINIDHNTITVNTYRADKTDASALVDTYTMVKTDTNGLDVVPPTKLTYTTDDTALDTTGMVVNKINLDGSTTALSPSDVTVTGFDASSAGTKAITVTYTVAGVAYTDTFDIQVAQAASYVKVYAKQGVIIRTTDENAEFYLSLGHAKQVTSLDVTINYDADKFKFKQASNVGAINGLIQVNDDKNGAVRILAAYTDPLTLNEFTDLIKLNFDPVDPSAYKVQADIELAKASTASSIGISNNDEIVANVDSPFASTILRSYKDIMDVTGDGHLTISDVSRAIESYRVTSADTDKWPTASRADVNFDNVVDVTDLTLIMTAVVQEAHNKN</sequence>
<evidence type="ECO:0000313" key="6">
    <source>
        <dbReference type="Proteomes" id="UP000609346"/>
    </source>
</evidence>
<feature type="domain" description="Calcineurin-like phosphoesterase" evidence="3">
    <location>
        <begin position="179"/>
        <end position="368"/>
    </location>
</feature>
<comment type="caution">
    <text evidence="5">The sequence shown here is derived from an EMBL/GenBank/DDBJ whole genome shotgun (WGS) entry which is preliminary data.</text>
</comment>
<keyword evidence="6" id="KW-1185">Reference proteome</keyword>
<dbReference type="InterPro" id="IPR008965">
    <property type="entry name" value="CBM2/CBM3_carb-bd_dom_sf"/>
</dbReference>
<organism evidence="5 6">
    <name type="scientific">Paenibacillus terricola</name>
    <dbReference type="NCBI Taxonomy" id="2763503"/>
    <lineage>
        <taxon>Bacteria</taxon>
        <taxon>Bacillati</taxon>
        <taxon>Bacillota</taxon>
        <taxon>Bacilli</taxon>
        <taxon>Bacillales</taxon>
        <taxon>Paenibacillaceae</taxon>
        <taxon>Paenibacillus</taxon>
    </lineage>
</organism>
<dbReference type="EMBL" id="JACXZA010000004">
    <property type="protein sequence ID" value="MBD3920579.1"/>
    <property type="molecule type" value="Genomic_DNA"/>
</dbReference>
<dbReference type="InterPro" id="IPR029052">
    <property type="entry name" value="Metallo-depent_PP-like"/>
</dbReference>
<dbReference type="PANTHER" id="PTHR45867:SF3">
    <property type="entry name" value="ACID PHOSPHATASE TYPE 7"/>
    <property type="match status" value="1"/>
</dbReference>
<dbReference type="InterPro" id="IPR008963">
    <property type="entry name" value="Purple_acid_Pase-like_N"/>
</dbReference>
<dbReference type="PANTHER" id="PTHR45867">
    <property type="entry name" value="PURPLE ACID PHOSPHATASE"/>
    <property type="match status" value="1"/>
</dbReference>
<feature type="domain" description="Purple acid phosphatase N-terminal" evidence="4">
    <location>
        <begin position="77"/>
        <end position="171"/>
    </location>
</feature>
<evidence type="ECO:0000259" key="3">
    <source>
        <dbReference type="Pfam" id="PF00149"/>
    </source>
</evidence>
<dbReference type="InterPro" id="IPR015914">
    <property type="entry name" value="PAPs_N"/>
</dbReference>
<proteinExistence type="predicted"/>
<dbReference type="Proteomes" id="UP000609346">
    <property type="component" value="Unassembled WGS sequence"/>
</dbReference>
<keyword evidence="1" id="KW-0732">Signal</keyword>
<dbReference type="SUPFAM" id="SSF56300">
    <property type="entry name" value="Metallo-dependent phosphatases"/>
    <property type="match status" value="1"/>
</dbReference>